<gene>
    <name evidence="3" type="ORF">Bpfe_000183</name>
</gene>
<evidence type="ECO:0000313" key="3">
    <source>
        <dbReference type="EMBL" id="KAK0070200.1"/>
    </source>
</evidence>
<evidence type="ECO:0000313" key="4">
    <source>
        <dbReference type="Proteomes" id="UP001233172"/>
    </source>
</evidence>
<feature type="region of interest" description="Disordered" evidence="1">
    <location>
        <begin position="44"/>
        <end position="79"/>
    </location>
</feature>
<feature type="region of interest" description="Disordered" evidence="1">
    <location>
        <begin position="92"/>
        <end position="144"/>
    </location>
</feature>
<proteinExistence type="predicted"/>
<dbReference type="EMBL" id="JASAOG010000001">
    <property type="protein sequence ID" value="KAK0070200.1"/>
    <property type="molecule type" value="Genomic_DNA"/>
</dbReference>
<dbReference type="InterPro" id="IPR035897">
    <property type="entry name" value="Toll_tir_struct_dom_sf"/>
</dbReference>
<keyword evidence="4" id="KW-1185">Reference proteome</keyword>
<reference evidence="3" key="1">
    <citation type="journal article" date="2023" name="PLoS Negl. Trop. Dis.">
        <title>A genome sequence for Biomphalaria pfeifferi, the major vector snail for the human-infecting parasite Schistosoma mansoni.</title>
        <authorList>
            <person name="Bu L."/>
            <person name="Lu L."/>
            <person name="Laidemitt M.R."/>
            <person name="Zhang S.M."/>
            <person name="Mutuku M."/>
            <person name="Mkoji G."/>
            <person name="Steinauer M."/>
            <person name="Loker E.S."/>
        </authorList>
    </citation>
    <scope>NUCLEOTIDE SEQUENCE</scope>
    <source>
        <strain evidence="3">KasaAsao</strain>
    </source>
</reference>
<sequence>MAGYECWLDIGQMGGGDKLFKKIDTGIRAAKVVISCVTSNYAKSPNCNRETKQNTLKPERKNSQTTKPSLAPLKPQPKSNQIQKLLSPVILPPSTASSLSKQDTTKKSDTSVRAPLTKPLPSSNFPNRTPIVEQNSAPNTITTPKTILKPVSSLLKPVTQQAKQIAPSNLQAKSKPAAKIQQTYGRPSRLPPIKQIDAKKQL</sequence>
<dbReference type="GO" id="GO:0007165">
    <property type="term" value="P:signal transduction"/>
    <property type="evidence" value="ECO:0007669"/>
    <property type="project" value="InterPro"/>
</dbReference>
<organism evidence="3 4">
    <name type="scientific">Biomphalaria pfeifferi</name>
    <name type="common">Bloodfluke planorb</name>
    <name type="synonym">Freshwater snail</name>
    <dbReference type="NCBI Taxonomy" id="112525"/>
    <lineage>
        <taxon>Eukaryota</taxon>
        <taxon>Metazoa</taxon>
        <taxon>Spiralia</taxon>
        <taxon>Lophotrochozoa</taxon>
        <taxon>Mollusca</taxon>
        <taxon>Gastropoda</taxon>
        <taxon>Heterobranchia</taxon>
        <taxon>Euthyneura</taxon>
        <taxon>Panpulmonata</taxon>
        <taxon>Hygrophila</taxon>
        <taxon>Lymnaeoidea</taxon>
        <taxon>Planorbidae</taxon>
        <taxon>Biomphalaria</taxon>
    </lineage>
</organism>
<dbReference type="PANTHER" id="PTHR47508:SF1">
    <property type="entry name" value="NON-SPECIFIC SERINE_THREONINE PROTEIN KINASE"/>
    <property type="match status" value="1"/>
</dbReference>
<name>A0AAD8CE52_BIOPF</name>
<reference evidence="3" key="2">
    <citation type="submission" date="2023-04" db="EMBL/GenBank/DDBJ databases">
        <authorList>
            <person name="Bu L."/>
            <person name="Lu L."/>
            <person name="Laidemitt M.R."/>
            <person name="Zhang S.M."/>
            <person name="Mutuku M."/>
            <person name="Mkoji G."/>
            <person name="Steinauer M."/>
            <person name="Loker E.S."/>
        </authorList>
    </citation>
    <scope>NUCLEOTIDE SEQUENCE</scope>
    <source>
        <strain evidence="3">KasaAsao</strain>
        <tissue evidence="3">Whole Snail</tissue>
    </source>
</reference>
<feature type="compositionally biased region" description="Basic and acidic residues" evidence="1">
    <location>
        <begin position="49"/>
        <end position="62"/>
    </location>
</feature>
<evidence type="ECO:0000256" key="1">
    <source>
        <dbReference type="SAM" id="MobiDB-lite"/>
    </source>
</evidence>
<feature type="region of interest" description="Disordered" evidence="1">
    <location>
        <begin position="165"/>
        <end position="202"/>
    </location>
</feature>
<dbReference type="PANTHER" id="PTHR47508">
    <property type="entry name" value="SAM DOMAIN-CONTAINING PROTEIN-RELATED"/>
    <property type="match status" value="1"/>
</dbReference>
<dbReference type="Pfam" id="PF13676">
    <property type="entry name" value="TIR_2"/>
    <property type="match status" value="1"/>
</dbReference>
<protein>
    <recommendedName>
        <fullName evidence="2">TIR domain-containing protein</fullName>
    </recommendedName>
</protein>
<dbReference type="InterPro" id="IPR000157">
    <property type="entry name" value="TIR_dom"/>
</dbReference>
<feature type="compositionally biased region" description="Polar residues" evidence="1">
    <location>
        <begin position="120"/>
        <end position="144"/>
    </location>
</feature>
<dbReference type="SUPFAM" id="SSF52200">
    <property type="entry name" value="Toll/Interleukin receptor TIR domain"/>
    <property type="match status" value="1"/>
</dbReference>
<dbReference type="Proteomes" id="UP001233172">
    <property type="component" value="Unassembled WGS sequence"/>
</dbReference>
<accession>A0AAD8CE52</accession>
<dbReference type="AlphaFoldDB" id="A0AAD8CE52"/>
<feature type="domain" description="TIR" evidence="2">
    <location>
        <begin position="2"/>
        <end position="76"/>
    </location>
</feature>
<evidence type="ECO:0000259" key="2">
    <source>
        <dbReference type="Pfam" id="PF13676"/>
    </source>
</evidence>
<comment type="caution">
    <text evidence="3">The sequence shown here is derived from an EMBL/GenBank/DDBJ whole genome shotgun (WGS) entry which is preliminary data.</text>
</comment>
<dbReference type="Gene3D" id="3.40.50.10140">
    <property type="entry name" value="Toll/interleukin-1 receptor homology (TIR) domain"/>
    <property type="match status" value="1"/>
</dbReference>